<proteinExistence type="predicted"/>
<evidence type="ECO:0000313" key="1">
    <source>
        <dbReference type="EMBL" id="SVA67814.1"/>
    </source>
</evidence>
<sequence length="28" mass="3151">VIEGLVESINKLTYGDEIDSFIKDPLKN</sequence>
<protein>
    <submittedName>
        <fullName evidence="1">Uncharacterized protein</fullName>
    </submittedName>
</protein>
<reference evidence="1" key="1">
    <citation type="submission" date="2018-05" db="EMBL/GenBank/DDBJ databases">
        <authorList>
            <person name="Lanie J.A."/>
            <person name="Ng W.-L."/>
            <person name="Kazmierczak K.M."/>
            <person name="Andrzejewski T.M."/>
            <person name="Davidsen T.M."/>
            <person name="Wayne K.J."/>
            <person name="Tettelin H."/>
            <person name="Glass J.I."/>
            <person name="Rusch D."/>
            <person name="Podicherti R."/>
            <person name="Tsui H.-C.T."/>
            <person name="Winkler M.E."/>
        </authorList>
    </citation>
    <scope>NUCLEOTIDE SEQUENCE</scope>
</reference>
<dbReference type="EMBL" id="UINC01016252">
    <property type="protein sequence ID" value="SVA67814.1"/>
    <property type="molecule type" value="Genomic_DNA"/>
</dbReference>
<gene>
    <name evidence="1" type="ORF">METZ01_LOCUS120668</name>
</gene>
<name>A0A381XSR0_9ZZZZ</name>
<organism evidence="1">
    <name type="scientific">marine metagenome</name>
    <dbReference type="NCBI Taxonomy" id="408172"/>
    <lineage>
        <taxon>unclassified sequences</taxon>
        <taxon>metagenomes</taxon>
        <taxon>ecological metagenomes</taxon>
    </lineage>
</organism>
<feature type="non-terminal residue" evidence="1">
    <location>
        <position position="1"/>
    </location>
</feature>
<dbReference type="AlphaFoldDB" id="A0A381XSR0"/>
<accession>A0A381XSR0</accession>